<keyword evidence="3" id="KW-0418">Kinase</keyword>
<evidence type="ECO:0000256" key="2">
    <source>
        <dbReference type="ARBA" id="ARBA00022741"/>
    </source>
</evidence>
<comment type="caution">
    <text evidence="6">The sequence shown here is derived from an EMBL/GenBank/DDBJ whole genome shotgun (WGS) entry which is preliminary data.</text>
</comment>
<evidence type="ECO:0000256" key="1">
    <source>
        <dbReference type="ARBA" id="ARBA00022679"/>
    </source>
</evidence>
<sequence>MIPVPDFSDDSDDLSDSCNTNIVAPPNIVHNFGQCSNTLSAKIPKVHESANRFELFSLAQSCDPDSTFSFVTPTGIEYDKDHPIYKTKSCTLYIGRRSNLYYALKTSQASNILMHEWENYNKIGKFPTIINAVDFIEEKAPKTSKQQSKHYLQLEYAFGGAITNIIQFIDFREAWKILAHIAAALNHIHKKGFIHLDISPSNILQCNSFTSNTYTQNTENNFDSDDEDPTNTDYIYKLADFGTVLKEGCFDTFCEGAGPYVSPEALQWPHSDYPVSYPTDIWSLGAVMFEIVTHKKMPRDAERYDAIRRGQIDLSALIPEEFEIVRQMLRVDPSLRPTAEQLIQLPKVKDILQSLEENLSLNPITEEIHDVLKDNYQKNSLSKLKWNGPFQKILSNDNLPSFSRTPFDVI</sequence>
<gene>
    <name evidence="6" type="ORF">M9Y10_031560</name>
</gene>
<dbReference type="EMBL" id="JAPFFF010000050">
    <property type="protein sequence ID" value="KAK8839848.1"/>
    <property type="molecule type" value="Genomic_DNA"/>
</dbReference>
<keyword evidence="1" id="KW-0808">Transferase</keyword>
<proteinExistence type="predicted"/>
<dbReference type="InterPro" id="IPR011009">
    <property type="entry name" value="Kinase-like_dom_sf"/>
</dbReference>
<dbReference type="PANTHER" id="PTHR11042">
    <property type="entry name" value="EUKARYOTIC TRANSLATION INITIATION FACTOR 2-ALPHA KINASE EIF2-ALPHA KINASE -RELATED"/>
    <property type="match status" value="1"/>
</dbReference>
<reference evidence="6 7" key="1">
    <citation type="submission" date="2024-04" db="EMBL/GenBank/DDBJ databases">
        <title>Tritrichomonas musculus Genome.</title>
        <authorList>
            <person name="Alves-Ferreira E."/>
            <person name="Grigg M."/>
            <person name="Lorenzi H."/>
            <person name="Galac M."/>
        </authorList>
    </citation>
    <scope>NUCLEOTIDE SEQUENCE [LARGE SCALE GENOMIC DNA]</scope>
    <source>
        <strain evidence="6 7">EAF2021</strain>
    </source>
</reference>
<dbReference type="InterPro" id="IPR050339">
    <property type="entry name" value="CC_SR_Kinase"/>
</dbReference>
<dbReference type="PROSITE" id="PS50011">
    <property type="entry name" value="PROTEIN_KINASE_DOM"/>
    <property type="match status" value="1"/>
</dbReference>
<dbReference type="SUPFAM" id="SSF56112">
    <property type="entry name" value="Protein kinase-like (PK-like)"/>
    <property type="match status" value="1"/>
</dbReference>
<protein>
    <recommendedName>
        <fullName evidence="5">Protein kinase domain-containing protein</fullName>
    </recommendedName>
</protein>
<evidence type="ECO:0000313" key="6">
    <source>
        <dbReference type="EMBL" id="KAK8839848.1"/>
    </source>
</evidence>
<evidence type="ECO:0000256" key="3">
    <source>
        <dbReference type="ARBA" id="ARBA00022777"/>
    </source>
</evidence>
<dbReference type="PANTHER" id="PTHR11042:SF189">
    <property type="entry name" value="PROTEIN KINASE DOMAIN-CONTAINING PROTEIN"/>
    <property type="match status" value="1"/>
</dbReference>
<dbReference type="Pfam" id="PF00069">
    <property type="entry name" value="Pkinase"/>
    <property type="match status" value="1"/>
</dbReference>
<evidence type="ECO:0000259" key="5">
    <source>
        <dbReference type="PROSITE" id="PS50011"/>
    </source>
</evidence>
<keyword evidence="2" id="KW-0547">Nucleotide-binding</keyword>
<dbReference type="Gene3D" id="1.10.510.10">
    <property type="entry name" value="Transferase(Phosphotransferase) domain 1"/>
    <property type="match status" value="1"/>
</dbReference>
<organism evidence="6 7">
    <name type="scientific">Tritrichomonas musculus</name>
    <dbReference type="NCBI Taxonomy" id="1915356"/>
    <lineage>
        <taxon>Eukaryota</taxon>
        <taxon>Metamonada</taxon>
        <taxon>Parabasalia</taxon>
        <taxon>Tritrichomonadida</taxon>
        <taxon>Tritrichomonadidae</taxon>
        <taxon>Tritrichomonas</taxon>
    </lineage>
</organism>
<evidence type="ECO:0000256" key="4">
    <source>
        <dbReference type="ARBA" id="ARBA00022840"/>
    </source>
</evidence>
<accession>A0ABR2H0Y0</accession>
<dbReference type="InterPro" id="IPR000719">
    <property type="entry name" value="Prot_kinase_dom"/>
</dbReference>
<dbReference type="Proteomes" id="UP001470230">
    <property type="component" value="Unassembled WGS sequence"/>
</dbReference>
<name>A0ABR2H0Y0_9EUKA</name>
<evidence type="ECO:0000313" key="7">
    <source>
        <dbReference type="Proteomes" id="UP001470230"/>
    </source>
</evidence>
<feature type="domain" description="Protein kinase" evidence="5">
    <location>
        <begin position="78"/>
        <end position="348"/>
    </location>
</feature>
<keyword evidence="4" id="KW-0067">ATP-binding</keyword>
<keyword evidence="7" id="KW-1185">Reference proteome</keyword>